<evidence type="ECO:0000259" key="2">
    <source>
        <dbReference type="Pfam" id="PF00248"/>
    </source>
</evidence>
<gene>
    <name evidence="3" type="ORF">QEZ40_002090</name>
</gene>
<dbReference type="Proteomes" id="UP001223390">
    <property type="component" value="Unassembled WGS sequence"/>
</dbReference>
<dbReference type="InterPro" id="IPR036812">
    <property type="entry name" value="NAD(P)_OxRdtase_dom_sf"/>
</dbReference>
<evidence type="ECO:0000256" key="1">
    <source>
        <dbReference type="ARBA" id="ARBA00023002"/>
    </source>
</evidence>
<evidence type="ECO:0000313" key="4">
    <source>
        <dbReference type="Proteomes" id="UP001223390"/>
    </source>
</evidence>
<feature type="domain" description="NADP-dependent oxidoreductase" evidence="2">
    <location>
        <begin position="17"/>
        <end position="310"/>
    </location>
</feature>
<dbReference type="Gene3D" id="3.20.20.100">
    <property type="entry name" value="NADP-dependent oxidoreductase domain"/>
    <property type="match status" value="1"/>
</dbReference>
<protein>
    <submittedName>
        <fullName evidence="3">Aldo/keto reductase</fullName>
    </submittedName>
</protein>
<dbReference type="InterPro" id="IPR050791">
    <property type="entry name" value="Aldo-Keto_reductase"/>
</dbReference>
<dbReference type="CDD" id="cd19076">
    <property type="entry name" value="AKR_AKR13A_13D"/>
    <property type="match status" value="1"/>
</dbReference>
<dbReference type="Pfam" id="PF00248">
    <property type="entry name" value="Aldo_ket_red"/>
    <property type="match status" value="1"/>
</dbReference>
<dbReference type="InterPro" id="IPR023210">
    <property type="entry name" value="NADP_OxRdtase_dom"/>
</dbReference>
<keyword evidence="4" id="KW-1185">Reference proteome</keyword>
<dbReference type="RefSeq" id="WP_125814736.1">
    <property type="nucleotide sequence ID" value="NZ_JASITI010000019.1"/>
</dbReference>
<organism evidence="3 4">
    <name type="scientific">Streptomyces katrae</name>
    <dbReference type="NCBI Taxonomy" id="68223"/>
    <lineage>
        <taxon>Bacteria</taxon>
        <taxon>Bacillati</taxon>
        <taxon>Actinomycetota</taxon>
        <taxon>Actinomycetes</taxon>
        <taxon>Kitasatosporales</taxon>
        <taxon>Streptomycetaceae</taxon>
        <taxon>Streptomyces</taxon>
    </lineage>
</organism>
<dbReference type="PANTHER" id="PTHR43625:SF40">
    <property type="entry name" value="ALDO-KETO REDUCTASE YAKC [NADP(+)]"/>
    <property type="match status" value="1"/>
</dbReference>
<accession>A0ABT7GVW5</accession>
<comment type="caution">
    <text evidence="3">The sequence shown here is derived from an EMBL/GenBank/DDBJ whole genome shotgun (WGS) entry which is preliminary data.</text>
</comment>
<evidence type="ECO:0000313" key="3">
    <source>
        <dbReference type="EMBL" id="MDK9497431.1"/>
    </source>
</evidence>
<name>A0ABT7GVW5_9ACTN</name>
<dbReference type="EMBL" id="JASITI010000019">
    <property type="protein sequence ID" value="MDK9497431.1"/>
    <property type="molecule type" value="Genomic_DNA"/>
</dbReference>
<keyword evidence="1" id="KW-0560">Oxidoreductase</keyword>
<reference evidence="3 4" key="1">
    <citation type="submission" date="2023-05" db="EMBL/GenBank/DDBJ databases">
        <title>Sequencing and Assembly of Streptomyces sp. NP73.</title>
        <authorList>
            <person name="Konwar A.N."/>
            <person name="Saikia K."/>
            <person name="Thakur D."/>
        </authorList>
    </citation>
    <scope>NUCLEOTIDE SEQUENCE [LARGE SCALE GENOMIC DNA]</scope>
    <source>
        <strain evidence="3 4">NP73</strain>
    </source>
</reference>
<sequence length="331" mass="35432">MEHRTLGRDGVTVSVEGLGCMGMTFGYGDSDEAEAVATVNRALDLGVTLLDTADMYGPHTNEALVGRAIRGRRDELVLASKVGNEIGADGKLTGALNGRPEYIKQAVEGSLSRLGTDHLDLYYLHRIDPDVPVEESIGAMAELVAAGKVRHLGVSEASPQTIRQAHAVHPLAAVQTEYSLFTRDVEVNGVLDTVRELGIGFVAYSPLGRGFLTGGIRSTQDIPKGLDFRRFAPRFAEENLRRNLPVVDALVALAARLEVSATQLALAWVLSRGDDVVAIPGTKRRKYLEENLGAVAVSLSAETLAEIERIAPHGITAGDRYPAEAMAQLNG</sequence>
<dbReference type="PANTHER" id="PTHR43625">
    <property type="entry name" value="AFLATOXIN B1 ALDEHYDE REDUCTASE"/>
    <property type="match status" value="1"/>
</dbReference>
<proteinExistence type="predicted"/>
<dbReference type="SUPFAM" id="SSF51430">
    <property type="entry name" value="NAD(P)-linked oxidoreductase"/>
    <property type="match status" value="1"/>
</dbReference>